<dbReference type="PANTHER" id="PTHR47810">
    <property type="entry name" value="DNA LIGASE"/>
    <property type="match status" value="1"/>
</dbReference>
<keyword evidence="5" id="KW-0234">DNA repair</keyword>
<dbReference type="Proteomes" id="UP000502608">
    <property type="component" value="Chromosome"/>
</dbReference>
<dbReference type="Gene3D" id="2.40.50.140">
    <property type="entry name" value="Nucleic acid-binding proteins"/>
    <property type="match status" value="1"/>
</dbReference>
<dbReference type="Pfam" id="PF14743">
    <property type="entry name" value="DNA_ligase_OB_2"/>
    <property type="match status" value="1"/>
</dbReference>
<feature type="domain" description="DNA ligase OB-like" evidence="9">
    <location>
        <begin position="217"/>
        <end position="282"/>
    </location>
</feature>
<sequence>MNISHFMVRFYLVLLVLFNFVSANIAFAADKPQIQLAKQYQDKQHAVSDYLISEKLDGVRGYWDGKQLLTRAGKVINVPKWFSEDFPNVALEGELWLGRGQFEAISALVRRQQADDNQWQKVRFMLFDLPLSNASFESRYIELQHYAQSSIYLTAISQISLDTEQALYLLLDNVIEKGGEGLMLHYKLAKYHIGRSSNIVKLKPKYDAEALVIGYQQGKGKYRGQLGALVVKMPDGKQFEIGSGFSDDQRRNPPPIGSTISYYYLGLTKNGIPRFASFWRVREDEPE</sequence>
<name>A0A6G9QL65_9GAMM</name>
<dbReference type="Gene3D" id="3.30.470.30">
    <property type="entry name" value="DNA ligase/mRNA capping enzyme"/>
    <property type="match status" value="1"/>
</dbReference>
<dbReference type="Pfam" id="PF01068">
    <property type="entry name" value="DNA_ligase_A_M"/>
    <property type="match status" value="1"/>
</dbReference>
<gene>
    <name evidence="10" type="ORF">HBH39_10160</name>
</gene>
<dbReference type="InterPro" id="IPR029319">
    <property type="entry name" value="DNA_ligase_OB"/>
</dbReference>
<accession>A0A6G9QL65</accession>
<dbReference type="SUPFAM" id="SSF50249">
    <property type="entry name" value="Nucleic acid-binding proteins"/>
    <property type="match status" value="1"/>
</dbReference>
<keyword evidence="7" id="KW-0732">Signal</keyword>
<evidence type="ECO:0000313" key="11">
    <source>
        <dbReference type="Proteomes" id="UP000502608"/>
    </source>
</evidence>
<evidence type="ECO:0000313" key="10">
    <source>
        <dbReference type="EMBL" id="QIR14805.1"/>
    </source>
</evidence>
<dbReference type="GO" id="GO:0006281">
    <property type="term" value="P:DNA repair"/>
    <property type="evidence" value="ECO:0007669"/>
    <property type="project" value="UniProtKB-KW"/>
</dbReference>
<evidence type="ECO:0000259" key="8">
    <source>
        <dbReference type="Pfam" id="PF01068"/>
    </source>
</evidence>
<evidence type="ECO:0000256" key="1">
    <source>
        <dbReference type="ARBA" id="ARBA00001968"/>
    </source>
</evidence>
<comment type="catalytic activity">
    <reaction evidence="6">
        <text>ATP + (deoxyribonucleotide)n-3'-hydroxyl + 5'-phospho-(deoxyribonucleotide)m = (deoxyribonucleotide)n+m + AMP + diphosphate.</text>
        <dbReference type="EC" id="6.5.1.1"/>
    </reaction>
</comment>
<evidence type="ECO:0000256" key="4">
    <source>
        <dbReference type="ARBA" id="ARBA00022763"/>
    </source>
</evidence>
<dbReference type="SUPFAM" id="SSF56091">
    <property type="entry name" value="DNA ligase/mRNA capping enzyme, catalytic domain"/>
    <property type="match status" value="1"/>
</dbReference>
<dbReference type="Gene3D" id="3.30.1490.70">
    <property type="match status" value="1"/>
</dbReference>
<keyword evidence="4" id="KW-0227">DNA damage</keyword>
<dbReference type="AlphaFoldDB" id="A0A6G9QL65"/>
<evidence type="ECO:0000256" key="3">
    <source>
        <dbReference type="ARBA" id="ARBA00022705"/>
    </source>
</evidence>
<dbReference type="EMBL" id="CP050313">
    <property type="protein sequence ID" value="QIR14805.1"/>
    <property type="molecule type" value="Genomic_DNA"/>
</dbReference>
<proteinExistence type="predicted"/>
<evidence type="ECO:0000256" key="2">
    <source>
        <dbReference type="ARBA" id="ARBA00022598"/>
    </source>
</evidence>
<dbReference type="GO" id="GO:0006310">
    <property type="term" value="P:DNA recombination"/>
    <property type="evidence" value="ECO:0007669"/>
    <property type="project" value="InterPro"/>
</dbReference>
<dbReference type="InterPro" id="IPR012340">
    <property type="entry name" value="NA-bd_OB-fold"/>
</dbReference>
<dbReference type="RefSeq" id="WP_167677930.1">
    <property type="nucleotide sequence ID" value="NZ_CP050313.1"/>
</dbReference>
<organism evidence="10 11">
    <name type="scientific">Shewanella aestuarii</name>
    <dbReference type="NCBI Taxonomy" id="1028752"/>
    <lineage>
        <taxon>Bacteria</taxon>
        <taxon>Pseudomonadati</taxon>
        <taxon>Pseudomonadota</taxon>
        <taxon>Gammaproteobacteria</taxon>
        <taxon>Alteromonadales</taxon>
        <taxon>Shewanellaceae</taxon>
        <taxon>Shewanella</taxon>
    </lineage>
</organism>
<comment type="cofactor">
    <cofactor evidence="1">
        <name>a divalent metal cation</name>
        <dbReference type="ChEBI" id="CHEBI:60240"/>
    </cofactor>
</comment>
<dbReference type="GO" id="GO:0006260">
    <property type="term" value="P:DNA replication"/>
    <property type="evidence" value="ECO:0007669"/>
    <property type="project" value="UniProtKB-KW"/>
</dbReference>
<evidence type="ECO:0000256" key="5">
    <source>
        <dbReference type="ARBA" id="ARBA00023204"/>
    </source>
</evidence>
<dbReference type="InterPro" id="IPR012310">
    <property type="entry name" value="DNA_ligase_ATP-dep_cent"/>
</dbReference>
<dbReference type="CDD" id="cd08041">
    <property type="entry name" value="OBF_kDNA_ligase_like"/>
    <property type="match status" value="1"/>
</dbReference>
<keyword evidence="3" id="KW-0235">DNA replication</keyword>
<dbReference type="InterPro" id="IPR050326">
    <property type="entry name" value="NAD_dep_DNA_ligaseB"/>
</dbReference>
<keyword evidence="2 10" id="KW-0436">Ligase</keyword>
<reference evidence="10 11" key="1">
    <citation type="submission" date="2020-03" db="EMBL/GenBank/DDBJ databases">
        <title>Complete genome sequence of Shewanella sp.</title>
        <authorList>
            <person name="Kim Y.-S."/>
            <person name="Kim S.-J."/>
            <person name="Jung H.-K."/>
            <person name="Kim K.-H."/>
        </authorList>
    </citation>
    <scope>NUCLEOTIDE SEQUENCE [LARGE SCALE GENOMIC DNA]</scope>
    <source>
        <strain evidence="10 11">PN3F2</strain>
    </source>
</reference>
<protein>
    <submittedName>
        <fullName evidence="10">DNA ligase</fullName>
    </submittedName>
</protein>
<dbReference type="GO" id="GO:0005524">
    <property type="term" value="F:ATP binding"/>
    <property type="evidence" value="ECO:0007669"/>
    <property type="project" value="InterPro"/>
</dbReference>
<dbReference type="CDD" id="cd07896">
    <property type="entry name" value="Adenylation_kDNA_ligase_like"/>
    <property type="match status" value="1"/>
</dbReference>
<feature type="signal peptide" evidence="7">
    <location>
        <begin position="1"/>
        <end position="28"/>
    </location>
</feature>
<feature type="chain" id="PRO_5026006884" evidence="7">
    <location>
        <begin position="29"/>
        <end position="287"/>
    </location>
</feature>
<evidence type="ECO:0000256" key="6">
    <source>
        <dbReference type="ARBA" id="ARBA00034003"/>
    </source>
</evidence>
<feature type="domain" description="ATP-dependent DNA ligase family profile" evidence="8">
    <location>
        <begin position="77"/>
        <end position="203"/>
    </location>
</feature>
<dbReference type="NCBIfam" id="NF006592">
    <property type="entry name" value="PRK09125.1"/>
    <property type="match status" value="1"/>
</dbReference>
<dbReference type="KEGG" id="saes:HBH39_10160"/>
<evidence type="ECO:0000259" key="9">
    <source>
        <dbReference type="Pfam" id="PF14743"/>
    </source>
</evidence>
<evidence type="ECO:0000256" key="7">
    <source>
        <dbReference type="SAM" id="SignalP"/>
    </source>
</evidence>
<dbReference type="PANTHER" id="PTHR47810:SF1">
    <property type="entry name" value="DNA LIGASE B"/>
    <property type="match status" value="1"/>
</dbReference>
<dbReference type="GO" id="GO:0003910">
    <property type="term" value="F:DNA ligase (ATP) activity"/>
    <property type="evidence" value="ECO:0007669"/>
    <property type="project" value="UniProtKB-EC"/>
</dbReference>
<keyword evidence="11" id="KW-1185">Reference proteome</keyword>